<dbReference type="EMBL" id="JAPDFR010000004">
    <property type="protein sequence ID" value="KAK0387433.1"/>
    <property type="molecule type" value="Genomic_DNA"/>
</dbReference>
<evidence type="ECO:0000256" key="5">
    <source>
        <dbReference type="PROSITE-ProRule" id="PRU10007"/>
    </source>
</evidence>
<dbReference type="InterPro" id="IPR016163">
    <property type="entry name" value="Ald_DH_C"/>
</dbReference>
<dbReference type="PANTHER" id="PTHR11699">
    <property type="entry name" value="ALDEHYDE DEHYDROGENASE-RELATED"/>
    <property type="match status" value="1"/>
</dbReference>
<dbReference type="InterPro" id="IPR016161">
    <property type="entry name" value="Ald_DH/histidinol_DH"/>
</dbReference>
<accession>A0AA39GIW0</accession>
<dbReference type="FunFam" id="3.40.605.10:FF:000007">
    <property type="entry name" value="NAD/NADP-dependent betaine aldehyde dehydrogenase"/>
    <property type="match status" value="1"/>
</dbReference>
<dbReference type="InterPro" id="IPR016160">
    <property type="entry name" value="Ald_DH_CS_CYS"/>
</dbReference>
<reference evidence="9" key="1">
    <citation type="submission" date="2022-10" db="EMBL/GenBank/DDBJ databases">
        <title>Determination and structural analysis of whole genome sequence of Sarocladium strictum F4-1.</title>
        <authorList>
            <person name="Hu L."/>
            <person name="Jiang Y."/>
        </authorList>
    </citation>
    <scope>NUCLEOTIDE SEQUENCE</scope>
    <source>
        <strain evidence="9">F4-1</strain>
    </source>
</reference>
<evidence type="ECO:0000313" key="10">
    <source>
        <dbReference type="Proteomes" id="UP001175261"/>
    </source>
</evidence>
<dbReference type="InterPro" id="IPR029510">
    <property type="entry name" value="Ald_DH_CS_GLU"/>
</dbReference>
<feature type="region of interest" description="Disordered" evidence="7">
    <location>
        <begin position="1"/>
        <end position="20"/>
    </location>
</feature>
<evidence type="ECO:0000313" key="9">
    <source>
        <dbReference type="EMBL" id="KAK0387433.1"/>
    </source>
</evidence>
<keyword evidence="10" id="KW-1185">Reference proteome</keyword>
<feature type="active site" evidence="5">
    <location>
        <position position="240"/>
    </location>
</feature>
<organism evidence="9 10">
    <name type="scientific">Sarocladium strictum</name>
    <name type="common">Black bundle disease fungus</name>
    <name type="synonym">Acremonium strictum</name>
    <dbReference type="NCBI Taxonomy" id="5046"/>
    <lineage>
        <taxon>Eukaryota</taxon>
        <taxon>Fungi</taxon>
        <taxon>Dikarya</taxon>
        <taxon>Ascomycota</taxon>
        <taxon>Pezizomycotina</taxon>
        <taxon>Sordariomycetes</taxon>
        <taxon>Hypocreomycetidae</taxon>
        <taxon>Hypocreales</taxon>
        <taxon>Sarocladiaceae</taxon>
        <taxon>Sarocladium</taxon>
    </lineage>
</organism>
<dbReference type="CDD" id="cd07106">
    <property type="entry name" value="ALDH_AldA-AAD23400"/>
    <property type="match status" value="1"/>
</dbReference>
<dbReference type="Pfam" id="PF00171">
    <property type="entry name" value="Aldedh"/>
    <property type="match status" value="1"/>
</dbReference>
<dbReference type="PROSITE" id="PS00687">
    <property type="entry name" value="ALDEHYDE_DEHYDR_GLU"/>
    <property type="match status" value="1"/>
</dbReference>
<evidence type="ECO:0000259" key="8">
    <source>
        <dbReference type="Pfam" id="PF00171"/>
    </source>
</evidence>
<dbReference type="AlphaFoldDB" id="A0AA39GIW0"/>
<dbReference type="Proteomes" id="UP001175261">
    <property type="component" value="Unassembled WGS sequence"/>
</dbReference>
<evidence type="ECO:0000256" key="4">
    <source>
        <dbReference type="ARBA" id="ARBA00049194"/>
    </source>
</evidence>
<dbReference type="Gene3D" id="3.40.605.10">
    <property type="entry name" value="Aldehyde Dehydrogenase, Chain A, domain 1"/>
    <property type="match status" value="1"/>
</dbReference>
<dbReference type="GO" id="GO:0004029">
    <property type="term" value="F:aldehyde dehydrogenase (NAD+) activity"/>
    <property type="evidence" value="ECO:0007669"/>
    <property type="project" value="UniProtKB-EC"/>
</dbReference>
<dbReference type="InterPro" id="IPR016162">
    <property type="entry name" value="Ald_DH_N"/>
</dbReference>
<evidence type="ECO:0000256" key="1">
    <source>
        <dbReference type="ARBA" id="ARBA00009986"/>
    </source>
</evidence>
<gene>
    <name evidence="9" type="ORF">NLU13_5745</name>
</gene>
<feature type="domain" description="Aldehyde dehydrogenase" evidence="8">
    <location>
        <begin position="16"/>
        <end position="461"/>
    </location>
</feature>
<comment type="catalytic activity">
    <reaction evidence="4">
        <text>an aldehyde + NAD(+) + H2O = a carboxylate + NADH + 2 H(+)</text>
        <dbReference type="Rhea" id="RHEA:16185"/>
        <dbReference type="ChEBI" id="CHEBI:15377"/>
        <dbReference type="ChEBI" id="CHEBI:15378"/>
        <dbReference type="ChEBI" id="CHEBI:17478"/>
        <dbReference type="ChEBI" id="CHEBI:29067"/>
        <dbReference type="ChEBI" id="CHEBI:57540"/>
        <dbReference type="ChEBI" id="CHEBI:57945"/>
        <dbReference type="EC" id="1.2.1.3"/>
    </reaction>
</comment>
<comment type="similarity">
    <text evidence="1 6">Belongs to the aldehyde dehydrogenase family.</text>
</comment>
<protein>
    <recommendedName>
        <fullName evidence="3">aldehyde dehydrogenase (NAD(+))</fullName>
        <ecNumber evidence="3">1.2.1.3</ecNumber>
    </recommendedName>
</protein>
<dbReference type="PROSITE" id="PS00070">
    <property type="entry name" value="ALDEHYDE_DEHYDR_CYS"/>
    <property type="match status" value="1"/>
</dbReference>
<name>A0AA39GIW0_SARSR</name>
<evidence type="ECO:0000256" key="6">
    <source>
        <dbReference type="RuleBase" id="RU003345"/>
    </source>
</evidence>
<comment type="caution">
    <text evidence="9">The sequence shown here is derived from an EMBL/GenBank/DDBJ whole genome shotgun (WGS) entry which is preliminary data.</text>
</comment>
<sequence length="467" mass="51044">MHFFNTVGAEKRGAEQHSSVLDPRTKDTLWDAPVADDKDLDDAVRAAREAFKSWKALAVEKRQAYVAALADVISANRSEIHSILAKETGKSDLLTNIEIDDTIKFIKFNASQSLPDKVEYEDEALRIVSTHPPIGIVGAICPWNFPLVLATAKIAAALVTGNCIIVKPSPYTPYATLKFAELALSVLPPGVFQALNGNNEVGRLMTVHPGIDKITFTGSTATGRKVLENATRTMKKVTLELGGNDASIICPDVDVQQVAQKVATGAFFHGGQMCVATKRIYVHKDIFREFADAFVAAVKTTQIDVSGRDPSLFSPLQNEMQYGIIRDLIKTSRAEGHDIVCGGEVDREQGLFIKPTVVVRPPEESKIVQEEQFGPIIPLLEWTSEEDVIQRANATESGLGACVWAKDVSTAERIASDLEAGSVWINSFEIPNPHGYFSGWKQSGVGGEWGTQGLLSYSQTRVLHYYK</sequence>
<dbReference type="InterPro" id="IPR044086">
    <property type="entry name" value="LUC3-like"/>
</dbReference>
<evidence type="ECO:0000256" key="2">
    <source>
        <dbReference type="ARBA" id="ARBA00023002"/>
    </source>
</evidence>
<dbReference type="InterPro" id="IPR015590">
    <property type="entry name" value="Aldehyde_DH_dom"/>
</dbReference>
<evidence type="ECO:0000256" key="7">
    <source>
        <dbReference type="SAM" id="MobiDB-lite"/>
    </source>
</evidence>
<dbReference type="SUPFAM" id="SSF53720">
    <property type="entry name" value="ALDH-like"/>
    <property type="match status" value="1"/>
</dbReference>
<keyword evidence="2 6" id="KW-0560">Oxidoreductase</keyword>
<evidence type="ECO:0000256" key="3">
    <source>
        <dbReference type="ARBA" id="ARBA00024226"/>
    </source>
</evidence>
<proteinExistence type="inferred from homology"/>
<dbReference type="Gene3D" id="3.40.309.10">
    <property type="entry name" value="Aldehyde Dehydrogenase, Chain A, domain 2"/>
    <property type="match status" value="1"/>
</dbReference>
<dbReference type="EC" id="1.2.1.3" evidence="3"/>